<feature type="domain" description="Sushi" evidence="7">
    <location>
        <begin position="1912"/>
        <end position="1971"/>
    </location>
</feature>
<dbReference type="CDD" id="cd00033">
    <property type="entry name" value="CCP"/>
    <property type="match status" value="34"/>
</dbReference>
<dbReference type="PANTHER" id="PTHR45656">
    <property type="entry name" value="PROTEIN CBR-CLEC-78"/>
    <property type="match status" value="1"/>
</dbReference>
<comment type="caution">
    <text evidence="5">Lacks conserved residue(s) required for the propagation of feature annotation.</text>
</comment>
<feature type="disulfide bond" evidence="5">
    <location>
        <begin position="291"/>
        <end position="318"/>
    </location>
</feature>
<feature type="domain" description="Sushi" evidence="7">
    <location>
        <begin position="1972"/>
        <end position="2030"/>
    </location>
</feature>
<feature type="domain" description="Sushi" evidence="7">
    <location>
        <begin position="675"/>
        <end position="732"/>
    </location>
</feature>
<feature type="disulfide bond" evidence="5">
    <location>
        <begin position="1293"/>
        <end position="1320"/>
    </location>
</feature>
<proteinExistence type="predicted"/>
<evidence type="ECO:0000256" key="5">
    <source>
        <dbReference type="PROSITE-ProRule" id="PRU00302"/>
    </source>
</evidence>
<feature type="domain" description="Sushi" evidence="7">
    <location>
        <begin position="1204"/>
        <end position="1262"/>
    </location>
</feature>
<sequence>MLRYVIIFSAHLMMALKVQAQCESPAVGENRIMTEISDQQTFPKGYTVKFKCSTGYIPERTSASRTITCNGNQWSKLQLQCKKKSCGNPGEILNGKYLFPEGIQYGATIMAQCNEGYQLIGDSERNCREKGWDKRHPVCEVVKCINPPSVPDGVFEPEEEVYNYGDGVYYSCKRGLDLFGPSLLTCSNDGTFQPAPPRCLFVTCERPEILHAVRIEGKSAPYKYRDFVRYRCNEGYKMEGSDFLICKEDGWDPPPPQCTIVTCSPPTLIHNGQFNPQKKLYEYGNRVTFRCNEGFKLKGPASSLCTEHGIFHPSPPQCEEIFCDPQTIQNAVIVGNSSLYRYNDSVQIRCNEGYKTVGSDRLTCGVNGWSPGFSPCTVVTCERPEILNAVRIGGKWPPYKYRDFVRYRCNEGYKMEGSDRMICKEDGWDPPPPQCTIVTCSPPTLIHNGQFNPQKKVYEYGNSVKFTCNGGFKLKGSANSSCTEDGIFKPSPPQCEEIFCDPQTIQNAVIVGNSSLYRYNDSVQIRCNEGYKTVGSDRLTCGVNGWSPGFSPCTVVTCERPEILNIVRIEGKSAPYEYRDVVRYRCNEGYKMEGSDRMICKEDGWDPPPPQCTIVTCSPPTLIHNGQFNPQEELYEYGNSVKFTCNKGFKLKGPANSSCTEDGIFKPSPPQCEEIFCDPQTIQNAVIVGISSLYRYNDSFQIRCNEGYKTVGSDRLTCGVNGWIPGFSPCTEICDPQTIQNAVIVGISSLYRYNDSVQIRCNEGYKTVGSDRLTCGVNGWSPGFSPCTEICDPQTIQNAVIVGISSLYRYNDSVQIRCNEGYKTVGSDRLTCGENGWSPGFSPCTVVTCERPEILNVVRIEGKSPPYKYRDFVRYRCNKGYKMEGSDRMICKEDGWDPPPPQCTIVTCLPPTLIHNGQFIFQEELYEYGNSVKFTCNKGFKLKGSANSSCTEYGIFKPSAPQCEVVTCERPEILNAVRIGGKWPPYKYRDFVRYRCNEGYKMEGSDRMICKEDGWDPPPPQCTIVTCLPPTLIHNGQFNPQKKVYEYGNSVKFTCNGGFKLKGSANSLCTEDGIFKPSPPQCEVVTCERPKILNAVRIEGKWPPYKYSDFVSYRCNKGYKMEGSDRIICKEDGWDPPPPQCTIVTCSPPTLIHNGQFNPQKKVYEYGNSVKFTCNGGFKLKGPASSLCTEHGIFEPSPPQCDVVTCERPKILNAYRIGGKWPPYKYRDFVRYRCNEGYKMEGSDRMICKEDGWDPPPPQCTIVTCLPPTLIHNGQFNPQKKVYEYGNSVKFTCNKGFKLKGSASSLCTEDGIFKPSPPQCEEICDPQTIQNAVIVGISSLYRYNDSVKIRCNEGYKTVGSDRLTCGENGWSPGFSPCIVVTCERPEILNAVRIGGKWPPYKYRDFVRYRCNEGYKMEGSDFLICKEDGWDPPPPQCTIVTCSPPPLIHNGQFNPQKELYKYGNRVTFTCNEGFKLKGPASSLCTIDGIFQPSPQCQAQCVRPIIEENRILAETSRQDNFPDGSTLTYKCSTGYVPKQPGSSNSITCKGNQWTELQLQCKLKSCGSPGEIPHGKYLTPDGILFGATATAQCDEGYMLVGERTRNCQDNGWDGRDPVCEVKSCGNPGDISHGKYLTTEGILFGATITAQCDEGYTLVGERTRNCRDDGWDGRDPVCEVVKCINPPSVPDGVFEPEEEVYNYGDGVYYSCKRGLDLFGPSLLTCSNDGTFQPAPPRCLFVTCERPEILNAVRIEGKSPPYKYSDFVRYRCNEGYKMEGSDFLICKEDGWDPPPPQCTKICDPQTIQNAVIVGISSLYRYNDSVQIRCNEGYKTVGSDHLTCGVNGWSPGFSPCTVMTCERPKILNAYRIGGKWPPYKYRDFVRYRCNKGYKMEGSDRMICKEDGWDPPPPQCTIVTCLPPTLIHNGQFNPQKELYEYGNRVTFTCNGGFKLKGPASSLCTEHGIFEPSPPQCEVVTCERPKILNAVRIEGKWPPYKYSDFVRYRCNKGYKMEGSDRIICKEDGWDPPPPQCTIVTCSPPPLIHNGQFNPQKELYKYGNRVTFTCNEGFKLKGPASILCTIDGIFQPSPQCQVVVCSDNGTFPPPPLCSIPDTKLIPVLVNVSSSVPPTEQTTPKTMD</sequence>
<feature type="domain" description="Sushi" evidence="7">
    <location>
        <begin position="321"/>
        <end position="378"/>
    </location>
</feature>
<accession>A0AA88LW73</accession>
<feature type="domain" description="Sushi" evidence="7">
    <location>
        <begin position="1439"/>
        <end position="1497"/>
    </location>
</feature>
<feature type="disulfide bond" evidence="5">
    <location>
        <begin position="645"/>
        <end position="672"/>
    </location>
</feature>
<dbReference type="Gene3D" id="2.10.70.10">
    <property type="entry name" value="Complement Module, domain 1"/>
    <property type="match status" value="35"/>
</dbReference>
<feature type="domain" description="Sushi" evidence="7">
    <location>
        <begin position="1677"/>
        <end position="1736"/>
    </location>
</feature>
<feature type="chain" id="PRO_5041739128" description="Sushi domain-containing protein" evidence="6">
    <location>
        <begin position="21"/>
        <end position="2134"/>
    </location>
</feature>
<feature type="domain" description="Sushi" evidence="7">
    <location>
        <begin position="615"/>
        <end position="674"/>
    </location>
</feature>
<feature type="domain" description="Sushi" evidence="7">
    <location>
        <begin position="556"/>
        <end position="614"/>
    </location>
</feature>
<feature type="domain" description="Sushi" evidence="7">
    <location>
        <begin position="1737"/>
        <end position="1795"/>
    </location>
</feature>
<dbReference type="SMART" id="SM00032">
    <property type="entry name" value="CCP"/>
    <property type="match status" value="35"/>
</dbReference>
<comment type="caution">
    <text evidence="8">The sequence shown here is derived from an EMBL/GenBank/DDBJ whole genome shotgun (WGS) entry which is preliminary data.</text>
</comment>
<evidence type="ECO:0000313" key="8">
    <source>
        <dbReference type="EMBL" id="KAK2825057.1"/>
    </source>
</evidence>
<feature type="domain" description="Sushi" evidence="7">
    <location>
        <begin position="1144"/>
        <end position="1203"/>
    </location>
</feature>
<feature type="domain" description="Sushi" evidence="7">
    <location>
        <begin position="84"/>
        <end position="141"/>
    </location>
</feature>
<feature type="domain" description="Sushi" evidence="7">
    <location>
        <begin position="847"/>
        <end position="905"/>
    </location>
</feature>
<dbReference type="InterPro" id="IPR000436">
    <property type="entry name" value="Sushi_SCR_CCP_dom"/>
</dbReference>
<feature type="domain" description="Sushi" evidence="7">
    <location>
        <begin position="906"/>
        <end position="965"/>
    </location>
</feature>
<dbReference type="Pfam" id="PF00084">
    <property type="entry name" value="Sushi"/>
    <property type="match status" value="34"/>
</dbReference>
<keyword evidence="9" id="KW-1185">Reference proteome</keyword>
<feature type="domain" description="Sushi" evidence="7">
    <location>
        <begin position="966"/>
        <end position="1024"/>
    </location>
</feature>
<evidence type="ECO:0000313" key="9">
    <source>
        <dbReference type="Proteomes" id="UP001187315"/>
    </source>
</evidence>
<name>A0AA88LW73_TACVA</name>
<feature type="disulfide bond" evidence="5">
    <location>
        <begin position="468"/>
        <end position="495"/>
    </location>
</feature>
<feature type="signal peptide" evidence="6">
    <location>
        <begin position="1"/>
        <end position="20"/>
    </location>
</feature>
<feature type="domain" description="Sushi" evidence="7">
    <location>
        <begin position="789"/>
        <end position="846"/>
    </location>
</feature>
<feature type="disulfide bond" evidence="5">
    <location>
        <begin position="936"/>
        <end position="963"/>
    </location>
</feature>
<dbReference type="Proteomes" id="UP001187315">
    <property type="component" value="Unassembled WGS sequence"/>
</dbReference>
<feature type="domain" description="Sushi" evidence="7">
    <location>
        <begin position="1561"/>
        <end position="1618"/>
    </location>
</feature>
<dbReference type="InterPro" id="IPR051277">
    <property type="entry name" value="SEZ6_CSMD_C4BPB_Regulators"/>
</dbReference>
<dbReference type="InterPro" id="IPR035976">
    <property type="entry name" value="Sushi/SCR/CCP_sf"/>
</dbReference>
<feature type="domain" description="Sushi" evidence="7">
    <location>
        <begin position="142"/>
        <end position="201"/>
    </location>
</feature>
<evidence type="ECO:0000256" key="6">
    <source>
        <dbReference type="SAM" id="SignalP"/>
    </source>
</evidence>
<dbReference type="FunFam" id="2.10.70.10:FF:000014">
    <property type="entry name" value="Membrane cofactor protein"/>
    <property type="match status" value="10"/>
</dbReference>
<feature type="domain" description="Sushi" evidence="7">
    <location>
        <begin position="261"/>
        <end position="320"/>
    </location>
</feature>
<keyword evidence="4 5" id="KW-1015">Disulfide bond</keyword>
<protein>
    <recommendedName>
        <fullName evidence="7">Sushi domain-containing protein</fullName>
    </recommendedName>
</protein>
<feature type="disulfide bond" evidence="5">
    <location>
        <begin position="1174"/>
        <end position="1201"/>
    </location>
</feature>
<feature type="domain" description="Sushi" evidence="7">
    <location>
        <begin position="20"/>
        <end position="83"/>
    </location>
</feature>
<feature type="domain" description="Sushi" evidence="7">
    <location>
        <begin position="1380"/>
        <end position="1438"/>
    </location>
</feature>
<feature type="domain" description="Sushi" evidence="7">
    <location>
        <begin position="202"/>
        <end position="260"/>
    </location>
</feature>
<evidence type="ECO:0000256" key="2">
    <source>
        <dbReference type="ARBA" id="ARBA00022729"/>
    </source>
</evidence>
<dbReference type="PANTHER" id="PTHR45656:SF4">
    <property type="entry name" value="PROTEIN CBR-CLEC-78"/>
    <property type="match status" value="1"/>
</dbReference>
<feature type="domain" description="Sushi" evidence="7">
    <location>
        <begin position="1853"/>
        <end position="1911"/>
    </location>
</feature>
<feature type="domain" description="Sushi" evidence="7">
    <location>
        <begin position="1619"/>
        <end position="1676"/>
    </location>
</feature>
<dbReference type="SUPFAM" id="SSF57535">
    <property type="entry name" value="Complement control module/SCR domain"/>
    <property type="match status" value="35"/>
</dbReference>
<keyword evidence="3" id="KW-0677">Repeat</keyword>
<keyword evidence="1 5" id="KW-0768">Sushi</keyword>
<feature type="domain" description="Sushi" evidence="7">
    <location>
        <begin position="1085"/>
        <end position="1143"/>
    </location>
</feature>
<feature type="domain" description="Sushi" evidence="7">
    <location>
        <begin position="379"/>
        <end position="437"/>
    </location>
</feature>
<evidence type="ECO:0000256" key="4">
    <source>
        <dbReference type="ARBA" id="ARBA00023157"/>
    </source>
</evidence>
<evidence type="ECO:0000256" key="3">
    <source>
        <dbReference type="ARBA" id="ARBA00022737"/>
    </source>
</evidence>
<feature type="domain" description="Sushi" evidence="7">
    <location>
        <begin position="2031"/>
        <end position="2089"/>
    </location>
</feature>
<feature type="disulfide bond" evidence="5">
    <location>
        <begin position="1942"/>
        <end position="1969"/>
    </location>
</feature>
<feature type="disulfide bond" evidence="5">
    <location>
        <begin position="172"/>
        <end position="199"/>
    </location>
</feature>
<feature type="domain" description="Sushi" evidence="7">
    <location>
        <begin position="1025"/>
        <end position="1084"/>
    </location>
</feature>
<feature type="domain" description="Sushi" evidence="7">
    <location>
        <begin position="438"/>
        <end position="497"/>
    </location>
</feature>
<organism evidence="8 9">
    <name type="scientific">Tachysurus vachellii</name>
    <name type="common">Darkbarbel catfish</name>
    <name type="synonym">Pelteobagrus vachellii</name>
    <dbReference type="NCBI Taxonomy" id="175792"/>
    <lineage>
        <taxon>Eukaryota</taxon>
        <taxon>Metazoa</taxon>
        <taxon>Chordata</taxon>
        <taxon>Craniata</taxon>
        <taxon>Vertebrata</taxon>
        <taxon>Euteleostomi</taxon>
        <taxon>Actinopterygii</taxon>
        <taxon>Neopterygii</taxon>
        <taxon>Teleostei</taxon>
        <taxon>Ostariophysi</taxon>
        <taxon>Siluriformes</taxon>
        <taxon>Bagridae</taxon>
        <taxon>Tachysurus</taxon>
    </lineage>
</organism>
<feature type="disulfide bond" evidence="5">
    <location>
        <begin position="1707"/>
        <end position="1734"/>
    </location>
</feature>
<gene>
    <name evidence="8" type="ORF">Q7C36_018984</name>
</gene>
<dbReference type="EMBL" id="JAVHJS010000020">
    <property type="protein sequence ID" value="KAK2825057.1"/>
    <property type="molecule type" value="Genomic_DNA"/>
</dbReference>
<evidence type="ECO:0000256" key="1">
    <source>
        <dbReference type="ARBA" id="ARBA00022659"/>
    </source>
</evidence>
<feature type="domain" description="Sushi" evidence="7">
    <location>
        <begin position="498"/>
        <end position="555"/>
    </location>
</feature>
<feature type="domain" description="Sushi" evidence="7">
    <location>
        <begin position="1323"/>
        <end position="1379"/>
    </location>
</feature>
<feature type="disulfide bond" evidence="5">
    <location>
        <begin position="1055"/>
        <end position="1082"/>
    </location>
</feature>
<feature type="domain" description="Sushi" evidence="7">
    <location>
        <begin position="1263"/>
        <end position="1322"/>
    </location>
</feature>
<reference evidence="8" key="1">
    <citation type="submission" date="2023-08" db="EMBL/GenBank/DDBJ databases">
        <title>Pelteobagrus vachellii genome.</title>
        <authorList>
            <person name="Liu H."/>
        </authorList>
    </citation>
    <scope>NUCLEOTIDE SEQUENCE</scope>
    <source>
        <strain evidence="8">PRFRI_2022a</strain>
        <tissue evidence="8">Muscle</tissue>
    </source>
</reference>
<keyword evidence="2 6" id="KW-0732">Signal</keyword>
<dbReference type="PROSITE" id="PS50923">
    <property type="entry name" value="SUSHI"/>
    <property type="match status" value="32"/>
</dbReference>
<evidence type="ECO:0000259" key="7">
    <source>
        <dbReference type="PROSITE" id="PS50923"/>
    </source>
</evidence>